<sequence>MPKLGMEEIRKEQVIKATENCIIEKGLSNISIKDIAAEAKLSTGIIYHYFKNKDDLLLQVLKEAFRKSHEQVMQTVEPIGDSVVKLKKHIEYIHAVPKDNPEFYAVLMSYLGEAQHNPKVKKIIALFFKNLRSYIVHYLSKNTSQAVGIQDRSRVELLAAMMIGLGLGIGIQWTIEPDFLNLEQLTVDFQDVLGGYFSRSPTADG</sequence>
<evidence type="ECO:0000256" key="1">
    <source>
        <dbReference type="ARBA" id="ARBA00023125"/>
    </source>
</evidence>
<dbReference type="Gene3D" id="1.10.357.10">
    <property type="entry name" value="Tetracycline Repressor, domain 2"/>
    <property type="match status" value="1"/>
</dbReference>
<dbReference type="EMBL" id="LR746496">
    <property type="protein sequence ID" value="CAA7601209.1"/>
    <property type="molecule type" value="Genomic_DNA"/>
</dbReference>
<evidence type="ECO:0000259" key="3">
    <source>
        <dbReference type="PROSITE" id="PS50977"/>
    </source>
</evidence>
<dbReference type="Proteomes" id="UP001071230">
    <property type="component" value="Unassembled WGS sequence"/>
</dbReference>
<dbReference type="PANTHER" id="PTHR43479:SF11">
    <property type="entry name" value="ACREF_ENVCD OPERON REPRESSOR-RELATED"/>
    <property type="match status" value="1"/>
</dbReference>
<organism evidence="4">
    <name type="scientific">Acididesulfobacillus acetoxydans</name>
    <dbReference type="NCBI Taxonomy" id="1561005"/>
    <lineage>
        <taxon>Bacteria</taxon>
        <taxon>Bacillati</taxon>
        <taxon>Bacillota</taxon>
        <taxon>Clostridia</taxon>
        <taxon>Eubacteriales</taxon>
        <taxon>Peptococcaceae</taxon>
        <taxon>Acididesulfobacillus</taxon>
    </lineage>
</organism>
<evidence type="ECO:0000313" key="6">
    <source>
        <dbReference type="Proteomes" id="UP001071230"/>
    </source>
</evidence>
<evidence type="ECO:0000313" key="4">
    <source>
        <dbReference type="EMBL" id="CAA7601209.1"/>
    </source>
</evidence>
<dbReference type="InterPro" id="IPR050624">
    <property type="entry name" value="HTH-type_Tx_Regulator"/>
</dbReference>
<dbReference type="PRINTS" id="PR00455">
    <property type="entry name" value="HTHTETR"/>
</dbReference>
<dbReference type="PROSITE" id="PS01081">
    <property type="entry name" value="HTH_TETR_1"/>
    <property type="match status" value="1"/>
</dbReference>
<reference evidence="5" key="1">
    <citation type="submission" date="2014-11" db="EMBL/GenBank/DDBJ databases">
        <authorList>
            <person name="Hornung B.V."/>
        </authorList>
    </citation>
    <scope>NUCLEOTIDE SEQUENCE</scope>
    <source>
        <strain evidence="5">INE</strain>
    </source>
</reference>
<dbReference type="SUPFAM" id="SSF48498">
    <property type="entry name" value="Tetracyclin repressor-like, C-terminal domain"/>
    <property type="match status" value="1"/>
</dbReference>
<reference evidence="4" key="2">
    <citation type="submission" date="2020-01" db="EMBL/GenBank/DDBJ databases">
        <authorList>
            <person name="Hornung B."/>
        </authorList>
    </citation>
    <scope>NUCLEOTIDE SEQUENCE</scope>
    <source>
        <strain evidence="4">PacBioINE</strain>
    </source>
</reference>
<evidence type="ECO:0000256" key="2">
    <source>
        <dbReference type="PROSITE-ProRule" id="PRU00335"/>
    </source>
</evidence>
<gene>
    <name evidence="4" type="ORF">DEACI_1862</name>
    <name evidence="5" type="ORF">DEACI_2989</name>
</gene>
<name>A0A8S0W7W4_9FIRM</name>
<dbReference type="EMBL" id="CDGJ01000082">
    <property type="protein sequence ID" value="CEJ08512.1"/>
    <property type="molecule type" value="Genomic_DNA"/>
</dbReference>
<dbReference type="RefSeq" id="WP_240984767.1">
    <property type="nucleotide sequence ID" value="NZ_CDGJ01000082.1"/>
</dbReference>
<proteinExistence type="predicted"/>
<dbReference type="SUPFAM" id="SSF46689">
    <property type="entry name" value="Homeodomain-like"/>
    <property type="match status" value="1"/>
</dbReference>
<dbReference type="Proteomes" id="UP000836597">
    <property type="component" value="Chromosome"/>
</dbReference>
<dbReference type="KEGG" id="aacx:DEACI_1862"/>
<dbReference type="PANTHER" id="PTHR43479">
    <property type="entry name" value="ACREF/ENVCD OPERON REPRESSOR-RELATED"/>
    <property type="match status" value="1"/>
</dbReference>
<dbReference type="InterPro" id="IPR023772">
    <property type="entry name" value="DNA-bd_HTH_TetR-type_CS"/>
</dbReference>
<dbReference type="InterPro" id="IPR001647">
    <property type="entry name" value="HTH_TetR"/>
</dbReference>
<dbReference type="AlphaFoldDB" id="A0A8S0W7W4"/>
<dbReference type="InterPro" id="IPR009057">
    <property type="entry name" value="Homeodomain-like_sf"/>
</dbReference>
<dbReference type="Pfam" id="PF00440">
    <property type="entry name" value="TetR_N"/>
    <property type="match status" value="1"/>
</dbReference>
<keyword evidence="6" id="KW-1185">Reference proteome</keyword>
<protein>
    <submittedName>
        <fullName evidence="4">Bacterial regulatory proteins, tetR family</fullName>
    </submittedName>
    <submittedName>
        <fullName evidence="5">Transcriptional regulator</fullName>
    </submittedName>
</protein>
<dbReference type="GO" id="GO:0003677">
    <property type="term" value="F:DNA binding"/>
    <property type="evidence" value="ECO:0007669"/>
    <property type="project" value="UniProtKB-UniRule"/>
</dbReference>
<dbReference type="InterPro" id="IPR036271">
    <property type="entry name" value="Tet_transcr_reg_TetR-rel_C_sf"/>
</dbReference>
<dbReference type="PROSITE" id="PS50977">
    <property type="entry name" value="HTH_TETR_2"/>
    <property type="match status" value="1"/>
</dbReference>
<feature type="DNA-binding region" description="H-T-H motif" evidence="2">
    <location>
        <begin position="31"/>
        <end position="50"/>
    </location>
</feature>
<accession>A0A8S0W7W4</accession>
<keyword evidence="1 2" id="KW-0238">DNA-binding</keyword>
<evidence type="ECO:0000313" key="5">
    <source>
        <dbReference type="EMBL" id="CEJ08512.1"/>
    </source>
</evidence>
<feature type="domain" description="HTH tetR-type" evidence="3">
    <location>
        <begin position="8"/>
        <end position="68"/>
    </location>
</feature>